<dbReference type="Proteomes" id="UP001500740">
    <property type="component" value="Unassembled WGS sequence"/>
</dbReference>
<reference evidence="3" key="1">
    <citation type="journal article" date="2019" name="Int. J. Syst. Evol. Microbiol.">
        <title>The Global Catalogue of Microorganisms (GCM) 10K type strain sequencing project: providing services to taxonomists for standard genome sequencing and annotation.</title>
        <authorList>
            <consortium name="The Broad Institute Genomics Platform"/>
            <consortium name="The Broad Institute Genome Sequencing Center for Infectious Disease"/>
            <person name="Wu L."/>
            <person name="Ma J."/>
        </authorList>
    </citation>
    <scope>NUCLEOTIDE SEQUENCE [LARGE SCALE GENOMIC DNA]</scope>
    <source>
        <strain evidence="3">JCM 14193</strain>
    </source>
</reference>
<name>A0ABP3K397_9BACI</name>
<accession>A0ABP3K397</accession>
<evidence type="ECO:0000313" key="3">
    <source>
        <dbReference type="Proteomes" id="UP001500740"/>
    </source>
</evidence>
<dbReference type="SUPFAM" id="SSF52413">
    <property type="entry name" value="UDP-glucose/GDP-mannose dehydrogenase C-terminal domain"/>
    <property type="match status" value="1"/>
</dbReference>
<dbReference type="InterPro" id="IPR014027">
    <property type="entry name" value="UDP-Glc/GDP-Man_DH_C"/>
</dbReference>
<dbReference type="PANTHER" id="PTHR43750:SF2">
    <property type="entry name" value="UDP-GLUCOSE 6-DEHYDROGENASE"/>
    <property type="match status" value="1"/>
</dbReference>
<dbReference type="Gene3D" id="3.40.50.720">
    <property type="entry name" value="NAD(P)-binding Rossmann-like Domain"/>
    <property type="match status" value="1"/>
</dbReference>
<dbReference type="InterPro" id="IPR036220">
    <property type="entry name" value="UDP-Glc/GDP-Man_DH_C_sf"/>
</dbReference>
<sequence>MPINIIQAIVDANSTRKDHIADRTLARNIQTVGMYRLTMKTDSYNFRQSAIQSIIERVRNNGVEVVIYEPSLTEDVFEGLKVINDFDEFKTSSDDFYAELYIFI</sequence>
<dbReference type="PANTHER" id="PTHR43750">
    <property type="entry name" value="UDP-GLUCOSE 6-DEHYDROGENASE TUAD"/>
    <property type="match status" value="1"/>
</dbReference>
<dbReference type="EMBL" id="BAAACZ010000026">
    <property type="protein sequence ID" value="GAA0469079.1"/>
    <property type="molecule type" value="Genomic_DNA"/>
</dbReference>
<organism evidence="2 3">
    <name type="scientific">Alkalibacillus silvisoli</name>
    <dbReference type="NCBI Taxonomy" id="392823"/>
    <lineage>
        <taxon>Bacteria</taxon>
        <taxon>Bacillati</taxon>
        <taxon>Bacillota</taxon>
        <taxon>Bacilli</taxon>
        <taxon>Bacillales</taxon>
        <taxon>Bacillaceae</taxon>
        <taxon>Alkalibacillus</taxon>
    </lineage>
</organism>
<dbReference type="Pfam" id="PF03720">
    <property type="entry name" value="UDPG_MGDP_dh_C"/>
    <property type="match status" value="1"/>
</dbReference>
<proteinExistence type="predicted"/>
<comment type="caution">
    <text evidence="2">The sequence shown here is derived from an EMBL/GenBank/DDBJ whole genome shotgun (WGS) entry which is preliminary data.</text>
</comment>
<evidence type="ECO:0000313" key="2">
    <source>
        <dbReference type="EMBL" id="GAA0469079.1"/>
    </source>
</evidence>
<keyword evidence="3" id="KW-1185">Reference proteome</keyword>
<feature type="domain" description="UDP-glucose/GDP-mannose dehydrogenase C-terminal" evidence="1">
    <location>
        <begin position="33"/>
        <end position="95"/>
    </location>
</feature>
<dbReference type="SMART" id="SM00984">
    <property type="entry name" value="UDPG_MGDP_dh_C"/>
    <property type="match status" value="1"/>
</dbReference>
<protein>
    <recommendedName>
        <fullName evidence="1">UDP-glucose/GDP-mannose dehydrogenase C-terminal domain-containing protein</fullName>
    </recommendedName>
</protein>
<evidence type="ECO:0000259" key="1">
    <source>
        <dbReference type="SMART" id="SM00984"/>
    </source>
</evidence>
<gene>
    <name evidence="2" type="ORF">GCM10008935_26140</name>
</gene>